<dbReference type="PANTHER" id="PTHR43633">
    <property type="entry name" value="ALCOHOL DEHYDROGENASE YQHD"/>
    <property type="match status" value="1"/>
</dbReference>
<dbReference type="CDD" id="cd08187">
    <property type="entry name" value="BDH"/>
    <property type="match status" value="1"/>
</dbReference>
<dbReference type="GO" id="GO:0008106">
    <property type="term" value="F:alcohol dehydrogenase (NADP+) activity"/>
    <property type="evidence" value="ECO:0007669"/>
    <property type="project" value="TreeGrafter"/>
</dbReference>
<evidence type="ECO:0000256" key="1">
    <source>
        <dbReference type="ARBA" id="ARBA00007358"/>
    </source>
</evidence>
<dbReference type="InterPro" id="IPR001670">
    <property type="entry name" value="ADH_Fe/GldA"/>
</dbReference>
<dbReference type="KEGG" id="emi:Emin_0469"/>
<evidence type="ECO:0000259" key="3">
    <source>
        <dbReference type="Pfam" id="PF00465"/>
    </source>
</evidence>
<evidence type="ECO:0000259" key="4">
    <source>
        <dbReference type="Pfam" id="PF25137"/>
    </source>
</evidence>
<feature type="domain" description="Alcohol dehydrogenase iron-type/glycerol dehydrogenase GldA" evidence="3">
    <location>
        <begin position="9"/>
        <end position="177"/>
    </location>
</feature>
<feature type="domain" description="Fe-containing alcohol dehydrogenase-like C-terminal" evidence="4">
    <location>
        <begin position="189"/>
        <end position="386"/>
    </location>
</feature>
<dbReference type="Pfam" id="PF00465">
    <property type="entry name" value="Fe-ADH"/>
    <property type="match status" value="1"/>
</dbReference>
<dbReference type="GO" id="GO:0046872">
    <property type="term" value="F:metal ion binding"/>
    <property type="evidence" value="ECO:0007669"/>
    <property type="project" value="InterPro"/>
</dbReference>
<dbReference type="STRING" id="445932.Emin_0469"/>
<gene>
    <name evidence="5" type="ordered locus">Emin_0469</name>
</gene>
<dbReference type="InterPro" id="IPR044731">
    <property type="entry name" value="BDH-like"/>
</dbReference>
<dbReference type="SUPFAM" id="SSF56796">
    <property type="entry name" value="Dehydroquinate synthase-like"/>
    <property type="match status" value="1"/>
</dbReference>
<dbReference type="PROSITE" id="PS00060">
    <property type="entry name" value="ADH_IRON_2"/>
    <property type="match status" value="1"/>
</dbReference>
<accession>B2KBK4</accession>
<dbReference type="GO" id="GO:0005829">
    <property type="term" value="C:cytosol"/>
    <property type="evidence" value="ECO:0007669"/>
    <property type="project" value="TreeGrafter"/>
</dbReference>
<dbReference type="InterPro" id="IPR056798">
    <property type="entry name" value="ADH_Fe_C"/>
</dbReference>
<dbReference type="RefSeq" id="WP_012414641.1">
    <property type="nucleotide sequence ID" value="NC_010644.1"/>
</dbReference>
<dbReference type="PANTHER" id="PTHR43633:SF1">
    <property type="entry name" value="ALCOHOL DEHYDROGENASE YQHD"/>
    <property type="match status" value="1"/>
</dbReference>
<keyword evidence="6" id="KW-1185">Reference proteome</keyword>
<dbReference type="Gene3D" id="1.20.1090.10">
    <property type="entry name" value="Dehydroquinate synthase-like - alpha domain"/>
    <property type="match status" value="1"/>
</dbReference>
<dbReference type="GO" id="GO:1990362">
    <property type="term" value="F:butanol dehydrogenase (NAD+) activity"/>
    <property type="evidence" value="ECO:0007669"/>
    <property type="project" value="InterPro"/>
</dbReference>
<dbReference type="AlphaFoldDB" id="B2KBK4"/>
<dbReference type="Gene3D" id="3.40.50.1970">
    <property type="match status" value="1"/>
</dbReference>
<protein>
    <submittedName>
        <fullName evidence="5">Iron-containing alcohol dehydrogenase</fullName>
    </submittedName>
</protein>
<evidence type="ECO:0000313" key="6">
    <source>
        <dbReference type="Proteomes" id="UP000001029"/>
    </source>
</evidence>
<keyword evidence="2" id="KW-0560">Oxidoreductase</keyword>
<dbReference type="InterPro" id="IPR018211">
    <property type="entry name" value="ADH_Fe_CS"/>
</dbReference>
<dbReference type="OrthoDB" id="9804734at2"/>
<evidence type="ECO:0000313" key="5">
    <source>
        <dbReference type="EMBL" id="ACC98026.1"/>
    </source>
</evidence>
<dbReference type="GO" id="GO:1990002">
    <property type="term" value="F:methylglyoxal reductase (NADPH) (acetol producing) activity"/>
    <property type="evidence" value="ECO:0007669"/>
    <property type="project" value="TreeGrafter"/>
</dbReference>
<proteinExistence type="inferred from homology"/>
<dbReference type="EMBL" id="CP001055">
    <property type="protein sequence ID" value="ACC98026.1"/>
    <property type="molecule type" value="Genomic_DNA"/>
</dbReference>
<dbReference type="Pfam" id="PF25137">
    <property type="entry name" value="ADH_Fe_C"/>
    <property type="match status" value="1"/>
</dbReference>
<organism evidence="5 6">
    <name type="scientific">Elusimicrobium minutum (strain Pei191)</name>
    <dbReference type="NCBI Taxonomy" id="445932"/>
    <lineage>
        <taxon>Bacteria</taxon>
        <taxon>Pseudomonadati</taxon>
        <taxon>Elusimicrobiota</taxon>
        <taxon>Elusimicrobia</taxon>
        <taxon>Elusimicrobiales</taxon>
        <taxon>Elusimicrobiaceae</taxon>
        <taxon>Elusimicrobium</taxon>
    </lineage>
</organism>
<dbReference type="Proteomes" id="UP000001029">
    <property type="component" value="Chromosome"/>
</dbReference>
<reference evidence="5 6" key="1">
    <citation type="journal article" date="2009" name="Appl. Environ. Microbiol.">
        <title>Genomic analysis of 'Elusimicrobium minutum,' the first cultivated representative of the phylum 'Elusimicrobia' (formerly termite group 1).</title>
        <authorList>
            <person name="Herlemann D.P.R."/>
            <person name="Geissinger O."/>
            <person name="Ikeda-Ohtsubo W."/>
            <person name="Kunin V."/>
            <person name="Sun H."/>
            <person name="Lapidus A."/>
            <person name="Hugenholtz P."/>
            <person name="Brune A."/>
        </authorList>
    </citation>
    <scope>NUCLEOTIDE SEQUENCE [LARGE SCALE GENOMIC DNA]</scope>
    <source>
        <strain evidence="5 6">Pei191</strain>
    </source>
</reference>
<sequence length="387" mass="42667">MNNFRFYSPTEIIFGRGVQKETGKNIKKYSSKILFHYGGGSIKKSGLYEEIITSLKEAGVDFVELGGVQPNPRLSLVREGIKLCREHDIGFILAAGGGSVIDSAKAIAMGVGYEGDVWDFFMRKTTLTKSLPVAAVLTIPAAGSESSQGTVITNEETQMKIGFNSPLLRPVFSILNPELCFTLPQNQMAYGVCDMMAHIFERYFTNVKNNDLTDNLCEATLKAIIKNAPKLLKDNKDYNVWAEIMFSGNLAHNGLLGMGREEDWASHAIEHSLSAVYDIAHGAGLAIIFPAWMKYVYKHNTGLFAQFAVNVWGEKPEDTEETLAVKGIKRTEEFFKSLGLPTRIKDILNPTEQDLLLMSGKATAFGSLGNFIKLDANAVLDVYKLAL</sequence>
<comment type="similarity">
    <text evidence="1">Belongs to the iron-containing alcohol dehydrogenase family.</text>
</comment>
<evidence type="ECO:0000256" key="2">
    <source>
        <dbReference type="ARBA" id="ARBA00023002"/>
    </source>
</evidence>
<name>B2KBK4_ELUMP</name>
<dbReference type="FunFam" id="3.40.50.1970:FF:000003">
    <property type="entry name" value="Alcohol dehydrogenase, iron-containing"/>
    <property type="match status" value="1"/>
</dbReference>
<dbReference type="HOGENOM" id="CLU_007207_0_4_0"/>